<dbReference type="HOGENOM" id="CLU_2652552_0_0_10"/>
<reference evidence="1" key="1">
    <citation type="submission" date="2012-02" db="EMBL/GenBank/DDBJ databases">
        <title>The complete genome of Solitalea canadensis DSM 3403.</title>
        <authorList>
            <consortium name="US DOE Joint Genome Institute (JGI-PGF)"/>
            <person name="Lucas S."/>
            <person name="Copeland A."/>
            <person name="Lapidus A."/>
            <person name="Glavina del Rio T."/>
            <person name="Dalin E."/>
            <person name="Tice H."/>
            <person name="Bruce D."/>
            <person name="Goodwin L."/>
            <person name="Pitluck S."/>
            <person name="Peters L."/>
            <person name="Ovchinnikova G."/>
            <person name="Lu M."/>
            <person name="Kyrpides N."/>
            <person name="Mavromatis K."/>
            <person name="Ivanova N."/>
            <person name="Brettin T."/>
            <person name="Detter J.C."/>
            <person name="Han C."/>
            <person name="Larimer F."/>
            <person name="Land M."/>
            <person name="Hauser L."/>
            <person name="Markowitz V."/>
            <person name="Cheng J.-F."/>
            <person name="Hugenholtz P."/>
            <person name="Woyke T."/>
            <person name="Wu D."/>
            <person name="Spring S."/>
            <person name="Schroeder M."/>
            <person name="Kopitz M."/>
            <person name="Brambilla E."/>
            <person name="Klenk H.-P."/>
            <person name="Eisen J.A."/>
        </authorList>
    </citation>
    <scope>NUCLEOTIDE SEQUENCE</scope>
    <source>
        <strain evidence="1">DSM 3403</strain>
    </source>
</reference>
<evidence type="ECO:0000313" key="1">
    <source>
        <dbReference type="EMBL" id="AFD05983.1"/>
    </source>
</evidence>
<gene>
    <name evidence="1" type="ordered locus">Solca_0868</name>
</gene>
<dbReference type="EMBL" id="CP003349">
    <property type="protein sequence ID" value="AFD05983.1"/>
    <property type="molecule type" value="Genomic_DNA"/>
</dbReference>
<dbReference type="AlphaFoldDB" id="H8KPT5"/>
<dbReference type="RefSeq" id="WP_014679211.1">
    <property type="nucleotide sequence ID" value="NC_017770.1"/>
</dbReference>
<name>H8KPT5_SOLCM</name>
<keyword evidence="2" id="KW-1185">Reference proteome</keyword>
<proteinExistence type="predicted"/>
<sequence length="76" mass="8701">MKTTVVPKYSRWISKTNRLFVVLTKWGSGAGKDYKTTQVDLLEVNKETIIEVNMDTLIQQIDNGELTRVETNDGRL</sequence>
<protein>
    <submittedName>
        <fullName evidence="1">Uncharacterized protein</fullName>
    </submittedName>
</protein>
<organism evidence="1 2">
    <name type="scientific">Solitalea canadensis (strain ATCC 29591 / DSM 3403 / JCM 21819 / LMG 8368 / NBRC 15130 / NCIMB 12057 / USAM 9D)</name>
    <name type="common">Flexibacter canadensis</name>
    <dbReference type="NCBI Taxonomy" id="929556"/>
    <lineage>
        <taxon>Bacteria</taxon>
        <taxon>Pseudomonadati</taxon>
        <taxon>Bacteroidota</taxon>
        <taxon>Sphingobacteriia</taxon>
        <taxon>Sphingobacteriales</taxon>
        <taxon>Sphingobacteriaceae</taxon>
        <taxon>Solitalea</taxon>
    </lineage>
</organism>
<dbReference type="Proteomes" id="UP000007590">
    <property type="component" value="Chromosome"/>
</dbReference>
<accession>H8KPT5</accession>
<dbReference type="KEGG" id="scn:Solca_0868"/>
<dbReference type="STRING" id="929556.Solca_0868"/>
<evidence type="ECO:0000313" key="2">
    <source>
        <dbReference type="Proteomes" id="UP000007590"/>
    </source>
</evidence>